<dbReference type="AlphaFoldDB" id="A0A840Y8T2"/>
<comment type="caution">
    <text evidence="1">The sequence shown here is derived from an EMBL/GenBank/DDBJ whole genome shotgun (WGS) entry which is preliminary data.</text>
</comment>
<keyword evidence="2" id="KW-1185">Reference proteome</keyword>
<gene>
    <name evidence="1" type="ORF">FHT02_000959</name>
</gene>
<accession>A0A840Y8T2</accession>
<name>A0A840Y8T2_9SPHN</name>
<dbReference type="EMBL" id="JACIJF010000002">
    <property type="protein sequence ID" value="MBB5709737.1"/>
    <property type="molecule type" value="Genomic_DNA"/>
</dbReference>
<sequence length="92" mass="10491">MNDALRAAEAMLIGKLGKVTLAEIAKDREKRYSSRGEDIERFVENVRSRGAFVDYHRVLGADHDFEVNKTIAPKVLPEVARTMCRFLIEQQV</sequence>
<proteinExistence type="predicted"/>
<organism evidence="1 2">
    <name type="scientific">Sphingomonas xinjiangensis</name>
    <dbReference type="NCBI Taxonomy" id="643568"/>
    <lineage>
        <taxon>Bacteria</taxon>
        <taxon>Pseudomonadati</taxon>
        <taxon>Pseudomonadota</taxon>
        <taxon>Alphaproteobacteria</taxon>
        <taxon>Sphingomonadales</taxon>
        <taxon>Sphingomonadaceae</taxon>
        <taxon>Sphingomonas</taxon>
    </lineage>
</organism>
<evidence type="ECO:0000313" key="1">
    <source>
        <dbReference type="EMBL" id="MBB5709737.1"/>
    </source>
</evidence>
<dbReference type="Proteomes" id="UP000527143">
    <property type="component" value="Unassembled WGS sequence"/>
</dbReference>
<dbReference type="RefSeq" id="WP_246352186.1">
    <property type="nucleotide sequence ID" value="NZ_JACIJF010000002.1"/>
</dbReference>
<evidence type="ECO:0000313" key="2">
    <source>
        <dbReference type="Proteomes" id="UP000527143"/>
    </source>
</evidence>
<reference evidence="1 2" key="1">
    <citation type="submission" date="2020-08" db="EMBL/GenBank/DDBJ databases">
        <title>Genomic Encyclopedia of Type Strains, Phase IV (KMG-IV): sequencing the most valuable type-strain genomes for metagenomic binning, comparative biology and taxonomic classification.</title>
        <authorList>
            <person name="Goeker M."/>
        </authorList>
    </citation>
    <scope>NUCLEOTIDE SEQUENCE [LARGE SCALE GENOMIC DNA]</scope>
    <source>
        <strain evidence="1 2">DSM 26736</strain>
    </source>
</reference>
<protein>
    <submittedName>
        <fullName evidence="1">Uncharacterized protein</fullName>
    </submittedName>
</protein>